<reference evidence="2" key="1">
    <citation type="submission" date="2023-06" db="EMBL/GenBank/DDBJ databases">
        <title>Genome-scale phylogeny and comparative genomics of the fungal order Sordariales.</title>
        <authorList>
            <consortium name="Lawrence Berkeley National Laboratory"/>
            <person name="Hensen N."/>
            <person name="Bonometti L."/>
            <person name="Westerberg I."/>
            <person name="Brannstrom I.O."/>
            <person name="Guillou S."/>
            <person name="Cros-Aarteil S."/>
            <person name="Calhoun S."/>
            <person name="Haridas S."/>
            <person name="Kuo A."/>
            <person name="Mondo S."/>
            <person name="Pangilinan J."/>
            <person name="Riley R."/>
            <person name="Labutti K."/>
            <person name="Andreopoulos B."/>
            <person name="Lipzen A."/>
            <person name="Chen C."/>
            <person name="Yanf M."/>
            <person name="Daum C."/>
            <person name="Ng V."/>
            <person name="Clum A."/>
            <person name="Steindorff A."/>
            <person name="Ohm R."/>
            <person name="Martin F."/>
            <person name="Silar P."/>
            <person name="Natvig D."/>
            <person name="Lalanne C."/>
            <person name="Gautier V."/>
            <person name="Ament-Velasquez S.L."/>
            <person name="Kruys A."/>
            <person name="Hutchinson M.I."/>
            <person name="Powell A.J."/>
            <person name="Barry K."/>
            <person name="Miller A.N."/>
            <person name="Grigoriev I.V."/>
            <person name="Debuchy R."/>
            <person name="Gladieux P."/>
            <person name="Thoren M.H."/>
            <person name="Johannesson H."/>
        </authorList>
    </citation>
    <scope>NUCLEOTIDE SEQUENCE</scope>
    <source>
        <strain evidence="2">SMH4607-1</strain>
    </source>
</reference>
<sequence>MGASRRSKVAQPSNSLFRPIAPVPRVQDAQAPSPPLEVSTPPCLPYATPGSGSSGTSSQHSGAWSNPVSPSDQYSGSPSSAYTDFQGTAPQSIFAPARWCQDPATYGYVAPSVPVTVVRSTGTQSIPTPPSEFRPPGPTLPPRHHSGDQAARYQQQQQQQQLEAQATRLEVQSQAFERAGTGRSDRNDAISSNSERPCELCEDPGCIYKSAGKHTPEGRARVLRLHRLHKMRRSKPGIRCDEDGCTQMIANGRKDNLENHKNSKNCAGFWRRQAGGEPAAGAVVQDAEQLTAKAELRRVEAELEAWLKDVLTAIEGQDGAASSQVFPPCPTDDLMVMMDFDHLEQGHHFEDSYHFDEAFWANGEQTPANEDVTDGAEFFG</sequence>
<dbReference type="Proteomes" id="UP001172102">
    <property type="component" value="Unassembled WGS sequence"/>
</dbReference>
<keyword evidence="3" id="KW-1185">Reference proteome</keyword>
<gene>
    <name evidence="2" type="ORF">B0H67DRAFT_558111</name>
</gene>
<evidence type="ECO:0000256" key="1">
    <source>
        <dbReference type="SAM" id="MobiDB-lite"/>
    </source>
</evidence>
<accession>A0AA39ZXM3</accession>
<feature type="compositionally biased region" description="Low complexity" evidence="1">
    <location>
        <begin position="50"/>
        <end position="80"/>
    </location>
</feature>
<feature type="region of interest" description="Disordered" evidence="1">
    <location>
        <begin position="120"/>
        <end position="160"/>
    </location>
</feature>
<feature type="compositionally biased region" description="Low complexity" evidence="1">
    <location>
        <begin position="149"/>
        <end position="160"/>
    </location>
</feature>
<feature type="region of interest" description="Disordered" evidence="1">
    <location>
        <begin position="176"/>
        <end position="195"/>
    </location>
</feature>
<protein>
    <submittedName>
        <fullName evidence="2">Uncharacterized protein</fullName>
    </submittedName>
</protein>
<dbReference type="EMBL" id="JAUKUA010000007">
    <property type="protein sequence ID" value="KAK0705524.1"/>
    <property type="molecule type" value="Genomic_DNA"/>
</dbReference>
<dbReference type="AlphaFoldDB" id="A0AA39ZXM3"/>
<feature type="region of interest" description="Disordered" evidence="1">
    <location>
        <begin position="1"/>
        <end position="86"/>
    </location>
</feature>
<organism evidence="2 3">
    <name type="scientific">Lasiosphaeris hirsuta</name>
    <dbReference type="NCBI Taxonomy" id="260670"/>
    <lineage>
        <taxon>Eukaryota</taxon>
        <taxon>Fungi</taxon>
        <taxon>Dikarya</taxon>
        <taxon>Ascomycota</taxon>
        <taxon>Pezizomycotina</taxon>
        <taxon>Sordariomycetes</taxon>
        <taxon>Sordariomycetidae</taxon>
        <taxon>Sordariales</taxon>
        <taxon>Lasiosphaeriaceae</taxon>
        <taxon>Lasiosphaeris</taxon>
    </lineage>
</organism>
<comment type="caution">
    <text evidence="2">The sequence shown here is derived from an EMBL/GenBank/DDBJ whole genome shotgun (WGS) entry which is preliminary data.</text>
</comment>
<evidence type="ECO:0000313" key="3">
    <source>
        <dbReference type="Proteomes" id="UP001172102"/>
    </source>
</evidence>
<evidence type="ECO:0000313" key="2">
    <source>
        <dbReference type="EMBL" id="KAK0705524.1"/>
    </source>
</evidence>
<proteinExistence type="predicted"/>
<feature type="compositionally biased region" description="Pro residues" evidence="1">
    <location>
        <begin position="127"/>
        <end position="141"/>
    </location>
</feature>
<name>A0AA39ZXM3_9PEZI</name>